<dbReference type="GO" id="GO:0033617">
    <property type="term" value="P:mitochondrial respiratory chain complex IV assembly"/>
    <property type="evidence" value="ECO:0007669"/>
    <property type="project" value="TreeGrafter"/>
</dbReference>
<dbReference type="AlphaFoldDB" id="A0A0X8HU04"/>
<dbReference type="PANTHER" id="PTHR28018">
    <property type="entry name" value="RESPIRATORY SUPERCOMPLEX FACTOR 2, MITOCHONDRIAL"/>
    <property type="match status" value="1"/>
</dbReference>
<evidence type="ECO:0000259" key="6">
    <source>
        <dbReference type="PROSITE" id="PS51503"/>
    </source>
</evidence>
<gene>
    <name evidence="7" type="ORF">AW171_hschr53411</name>
</gene>
<dbReference type="RefSeq" id="XP_017988456.1">
    <property type="nucleotide sequence ID" value="XM_018132967.1"/>
</dbReference>
<dbReference type="Gene3D" id="6.10.140.1320">
    <property type="match status" value="1"/>
</dbReference>
<evidence type="ECO:0000256" key="5">
    <source>
        <dbReference type="SAM" id="Phobius"/>
    </source>
</evidence>
<sequence length="218" mass="24623">MKILTEEEIKAHHYHTLSGAIKGGVIGLAISGFIFKIVPLKFPKFNPSRMTPSIKTALFISPPTLFASICAEEASNSFDRVMYGTGNSRELIEEHQRWSKLSLSDKILESSNKHKYKIIVGAWAAAMYGSWRVVDRDPIMTKTQKIVQARMYAQGLTVLLLLGSVGLSMYESKRHPETHSLDTSRRWENLIEQAEQQEAAAKLTQRSNDDRIKGKIFK</sequence>
<dbReference type="GeneID" id="28724750"/>
<proteinExistence type="predicted"/>
<dbReference type="InterPro" id="IPR040153">
    <property type="entry name" value="Rcf2"/>
</dbReference>
<accession>A0A0X8HU04</accession>
<keyword evidence="4 5" id="KW-0472">Membrane</keyword>
<dbReference type="Pfam" id="PF04588">
    <property type="entry name" value="HIG_1_N"/>
    <property type="match status" value="1"/>
</dbReference>
<keyword evidence="8" id="KW-1185">Reference proteome</keyword>
<dbReference type="PROSITE" id="PS51503">
    <property type="entry name" value="HIG1"/>
    <property type="match status" value="1"/>
</dbReference>
<evidence type="ECO:0000256" key="3">
    <source>
        <dbReference type="ARBA" id="ARBA00022989"/>
    </source>
</evidence>
<evidence type="ECO:0000256" key="1">
    <source>
        <dbReference type="ARBA" id="ARBA00004173"/>
    </source>
</evidence>
<dbReference type="GO" id="GO:0005739">
    <property type="term" value="C:mitochondrion"/>
    <property type="evidence" value="ECO:0007669"/>
    <property type="project" value="UniProtKB-SubCell"/>
</dbReference>
<name>A0A0X8HU04_9SACH</name>
<feature type="domain" description="HIG1" evidence="6">
    <location>
        <begin position="88"/>
        <end position="179"/>
    </location>
</feature>
<evidence type="ECO:0000313" key="7">
    <source>
        <dbReference type="EMBL" id="AMD21460.1"/>
    </source>
</evidence>
<evidence type="ECO:0000313" key="8">
    <source>
        <dbReference type="Proteomes" id="UP000243052"/>
    </source>
</evidence>
<dbReference type="PANTHER" id="PTHR28018:SF3">
    <property type="entry name" value="RESPIRATORY SUPERCOMPLEX FACTOR 2, MITOCHONDRIAL"/>
    <property type="match status" value="1"/>
</dbReference>
<dbReference type="EMBL" id="CP014245">
    <property type="protein sequence ID" value="AMD21460.1"/>
    <property type="molecule type" value="Genomic_DNA"/>
</dbReference>
<protein>
    <submittedName>
        <fullName evidence="7">HER181Wp</fullName>
    </submittedName>
</protein>
<reference evidence="7 8" key="1">
    <citation type="submission" date="2016-01" db="EMBL/GenBank/DDBJ databases">
        <title>Genome sequence of the yeast Holleya sinecauda.</title>
        <authorList>
            <person name="Dietrich F.S."/>
        </authorList>
    </citation>
    <scope>NUCLEOTIDE SEQUENCE [LARGE SCALE GENOMIC DNA]</scope>
    <source>
        <strain evidence="7 8">ATCC 58844</strain>
    </source>
</reference>
<dbReference type="STRING" id="45286.A0A0X8HU04"/>
<evidence type="ECO:0000256" key="2">
    <source>
        <dbReference type="ARBA" id="ARBA00022692"/>
    </source>
</evidence>
<organism evidence="7 8">
    <name type="scientific">Eremothecium sinecaudum</name>
    <dbReference type="NCBI Taxonomy" id="45286"/>
    <lineage>
        <taxon>Eukaryota</taxon>
        <taxon>Fungi</taxon>
        <taxon>Dikarya</taxon>
        <taxon>Ascomycota</taxon>
        <taxon>Saccharomycotina</taxon>
        <taxon>Saccharomycetes</taxon>
        <taxon>Saccharomycetales</taxon>
        <taxon>Saccharomycetaceae</taxon>
        <taxon>Eremothecium</taxon>
    </lineage>
</organism>
<evidence type="ECO:0000256" key="4">
    <source>
        <dbReference type="ARBA" id="ARBA00023136"/>
    </source>
</evidence>
<dbReference type="InterPro" id="IPR007667">
    <property type="entry name" value="Hypoxia_induced_domain"/>
</dbReference>
<dbReference type="OrthoDB" id="1915122at2759"/>
<feature type="transmembrane region" description="Helical" evidence="5">
    <location>
        <begin position="20"/>
        <end position="40"/>
    </location>
</feature>
<dbReference type="Proteomes" id="UP000243052">
    <property type="component" value="Chromosome v"/>
</dbReference>
<keyword evidence="3 5" id="KW-1133">Transmembrane helix</keyword>
<keyword evidence="2 5" id="KW-0812">Transmembrane</keyword>
<comment type="subcellular location">
    <subcellularLocation>
        <location evidence="1">Mitochondrion</location>
    </subcellularLocation>
</comment>